<dbReference type="AlphaFoldDB" id="A0NI40"/>
<comment type="caution">
    <text evidence="2">The sequence shown here is derived from an EMBL/GenBank/DDBJ whole genome shotgun (WGS) entry which is preliminary data.</text>
</comment>
<dbReference type="HOGENOM" id="CLU_2012944_0_0_9"/>
<feature type="transmembrane region" description="Helical" evidence="1">
    <location>
        <begin position="66"/>
        <end position="86"/>
    </location>
</feature>
<keyword evidence="1" id="KW-0472">Membrane</keyword>
<evidence type="ECO:0000313" key="3">
    <source>
        <dbReference type="Proteomes" id="UP000003346"/>
    </source>
</evidence>
<dbReference type="EMBL" id="AAUV01000039">
    <property type="protein sequence ID" value="EAV39844.1"/>
    <property type="molecule type" value="Genomic_DNA"/>
</dbReference>
<proteinExistence type="predicted"/>
<name>A0NI40_OENOE</name>
<evidence type="ECO:0000256" key="1">
    <source>
        <dbReference type="SAM" id="Phobius"/>
    </source>
</evidence>
<feature type="transmembrane region" description="Helical" evidence="1">
    <location>
        <begin position="35"/>
        <end position="54"/>
    </location>
</feature>
<evidence type="ECO:0000313" key="2">
    <source>
        <dbReference type="EMBL" id="EAV39844.1"/>
    </source>
</evidence>
<organism evidence="2 3">
    <name type="scientific">Oenococcus oeni ATCC BAA-1163</name>
    <dbReference type="NCBI Taxonomy" id="379360"/>
    <lineage>
        <taxon>Bacteria</taxon>
        <taxon>Bacillati</taxon>
        <taxon>Bacillota</taxon>
        <taxon>Bacilli</taxon>
        <taxon>Lactobacillales</taxon>
        <taxon>Lactobacillaceae</taxon>
        <taxon>Oenococcus</taxon>
    </lineage>
</organism>
<reference evidence="2 3" key="1">
    <citation type="submission" date="2006-11" db="EMBL/GenBank/DDBJ databases">
        <authorList>
            <consortium name="Laboratoire de Microbiologie (Universite Bourgogne)"/>
            <consortium name="GENOME Express"/>
            <consortium name="UMR Oenologie Ampelologie (Universite Bordeaux 2)"/>
            <person name="Guzzo J."/>
        </authorList>
    </citation>
    <scope>NUCLEOTIDE SEQUENCE [LARGE SCALE GENOMIC DNA]</scope>
    <source>
        <strain evidence="2 3">ATCC BAA-1163</strain>
    </source>
</reference>
<evidence type="ECO:0008006" key="4">
    <source>
        <dbReference type="Google" id="ProtNLM"/>
    </source>
</evidence>
<dbReference type="Proteomes" id="UP000003346">
    <property type="component" value="Unassembled WGS sequence"/>
</dbReference>
<feature type="transmembrane region" description="Helical" evidence="1">
    <location>
        <begin position="7"/>
        <end position="29"/>
    </location>
</feature>
<protein>
    <recommendedName>
        <fullName evidence="4">Integral membrane protein</fullName>
    </recommendedName>
</protein>
<accession>A0NI40</accession>
<sequence length="132" mass="14972">MNSRKKLISMIFLTVILFISSNSFIFLFHKDHPNFGIVFRTSLFVVFLYSWALIRLLTSKRFAVSFMDFVNIVYAIGFISNIALAATKISGINVWIVVGMSLIGFIINILISKAARKFKSDMYLSSTITAKK</sequence>
<keyword evidence="1" id="KW-0812">Transmembrane</keyword>
<feature type="transmembrane region" description="Helical" evidence="1">
    <location>
        <begin position="92"/>
        <end position="111"/>
    </location>
</feature>
<gene>
    <name evidence="2" type="ORF">OENOO_44018</name>
</gene>
<keyword evidence="1" id="KW-1133">Transmembrane helix</keyword>